<sequence length="375" mass="39684">MAAVTLKDVAERAGVSIKTVSNVVRDAPRVSEATRKRVLKAVHELGYRPNPSARRLRTGHSGLIGLAVPDLATPYFAELAQHVRAEAAQLGLTVLIEETLGDATEELRLATGVGASLLDGVILSPLRVSPDELAAVANEFPLVLLGERSYERGQVGADHVLIDNVAAARDATAHLVGLGRTRIAAIGVDQQASATSRQRLEGFQLALHEAGVTYDPRLAPAIKEFDRRNGLLAMRALAALPAGVRPDAVFCFSDLLAVGAQRALFEAGLRIPDDVAVASVDGSDEALYSTPSLTSVAPDKAAIASLAVKCLAARIRSDVPLPFEVHTAPHWLHARESTNGGRQHLFPCPEPTSPCSEPTSPCPEPTSPCSEPAFR</sequence>
<evidence type="ECO:0000313" key="7">
    <source>
        <dbReference type="Proteomes" id="UP001354649"/>
    </source>
</evidence>
<dbReference type="PROSITE" id="PS50932">
    <property type="entry name" value="HTH_LACI_2"/>
    <property type="match status" value="1"/>
</dbReference>
<evidence type="ECO:0000256" key="3">
    <source>
        <dbReference type="ARBA" id="ARBA00023163"/>
    </source>
</evidence>
<dbReference type="InterPro" id="IPR000843">
    <property type="entry name" value="HTH_LacI"/>
</dbReference>
<dbReference type="EMBL" id="JAZBJQ010000036">
    <property type="protein sequence ID" value="MEE4588617.1"/>
    <property type="molecule type" value="Genomic_DNA"/>
</dbReference>
<dbReference type="PROSITE" id="PS00356">
    <property type="entry name" value="HTH_LACI_1"/>
    <property type="match status" value="1"/>
</dbReference>
<comment type="caution">
    <text evidence="6">The sequence shown here is derived from an EMBL/GenBank/DDBJ whole genome shotgun (WGS) entry which is preliminary data.</text>
</comment>
<keyword evidence="3" id="KW-0804">Transcription</keyword>
<keyword evidence="2 6" id="KW-0238">DNA-binding</keyword>
<dbReference type="SUPFAM" id="SSF53822">
    <property type="entry name" value="Periplasmic binding protein-like I"/>
    <property type="match status" value="1"/>
</dbReference>
<dbReference type="Gene3D" id="3.40.50.2300">
    <property type="match status" value="2"/>
</dbReference>
<dbReference type="CDD" id="cd01392">
    <property type="entry name" value="HTH_LacI"/>
    <property type="match status" value="1"/>
</dbReference>
<dbReference type="InterPro" id="IPR010982">
    <property type="entry name" value="Lambda_DNA-bd_dom_sf"/>
</dbReference>
<evidence type="ECO:0000313" key="6">
    <source>
        <dbReference type="EMBL" id="MEE4588617.1"/>
    </source>
</evidence>
<accession>A0ABD5JLK7</accession>
<dbReference type="InterPro" id="IPR028082">
    <property type="entry name" value="Peripla_BP_I"/>
</dbReference>
<dbReference type="InterPro" id="IPR046335">
    <property type="entry name" value="LacI/GalR-like_sensor"/>
</dbReference>
<evidence type="ECO:0000259" key="5">
    <source>
        <dbReference type="PROSITE" id="PS50932"/>
    </source>
</evidence>
<organism evidence="6 7">
    <name type="scientific">Streptomyces antimycoticus</name>
    <dbReference type="NCBI Taxonomy" id="68175"/>
    <lineage>
        <taxon>Bacteria</taxon>
        <taxon>Bacillati</taxon>
        <taxon>Actinomycetota</taxon>
        <taxon>Actinomycetes</taxon>
        <taxon>Kitasatosporales</taxon>
        <taxon>Streptomycetaceae</taxon>
        <taxon>Streptomyces</taxon>
        <taxon>Streptomyces violaceusniger group</taxon>
    </lineage>
</organism>
<proteinExistence type="predicted"/>
<reference evidence="6 7" key="1">
    <citation type="submission" date="2023-11" db="EMBL/GenBank/DDBJ databases">
        <title>30 novel species of actinomycetes from the DSMZ collection.</title>
        <authorList>
            <person name="Nouioui I."/>
        </authorList>
    </citation>
    <scope>NUCLEOTIDE SEQUENCE [LARGE SCALE GENOMIC DNA]</scope>
    <source>
        <strain evidence="6 7">DSM 41602</strain>
    </source>
</reference>
<dbReference type="Pfam" id="PF13377">
    <property type="entry name" value="Peripla_BP_3"/>
    <property type="match status" value="1"/>
</dbReference>
<evidence type="ECO:0000256" key="2">
    <source>
        <dbReference type="ARBA" id="ARBA00023125"/>
    </source>
</evidence>
<feature type="region of interest" description="Disordered" evidence="4">
    <location>
        <begin position="350"/>
        <end position="375"/>
    </location>
</feature>
<feature type="domain" description="HTH lacI-type" evidence="5">
    <location>
        <begin position="4"/>
        <end position="58"/>
    </location>
</feature>
<name>A0ABD5JLK7_9ACTN</name>
<dbReference type="Gene3D" id="1.10.260.40">
    <property type="entry name" value="lambda repressor-like DNA-binding domains"/>
    <property type="match status" value="1"/>
</dbReference>
<dbReference type="Pfam" id="PF00356">
    <property type="entry name" value="LacI"/>
    <property type="match status" value="1"/>
</dbReference>
<evidence type="ECO:0000256" key="1">
    <source>
        <dbReference type="ARBA" id="ARBA00023015"/>
    </source>
</evidence>
<keyword evidence="1" id="KW-0805">Transcription regulation</keyword>
<dbReference type="Proteomes" id="UP001354649">
    <property type="component" value="Unassembled WGS sequence"/>
</dbReference>
<dbReference type="PANTHER" id="PTHR30146:SF153">
    <property type="entry name" value="LACTOSE OPERON REPRESSOR"/>
    <property type="match status" value="1"/>
</dbReference>
<dbReference type="PANTHER" id="PTHR30146">
    <property type="entry name" value="LACI-RELATED TRANSCRIPTIONAL REPRESSOR"/>
    <property type="match status" value="1"/>
</dbReference>
<dbReference type="CDD" id="cd06267">
    <property type="entry name" value="PBP1_LacI_sugar_binding-like"/>
    <property type="match status" value="1"/>
</dbReference>
<gene>
    <name evidence="6" type="ORF">V2K49_37070</name>
</gene>
<protein>
    <submittedName>
        <fullName evidence="6">LacI family DNA-binding transcriptional regulator</fullName>
    </submittedName>
</protein>
<dbReference type="GO" id="GO:0006355">
    <property type="term" value="P:regulation of DNA-templated transcription"/>
    <property type="evidence" value="ECO:0007669"/>
    <property type="project" value="UniProtKB-ARBA"/>
</dbReference>
<evidence type="ECO:0000256" key="4">
    <source>
        <dbReference type="SAM" id="MobiDB-lite"/>
    </source>
</evidence>
<dbReference type="SUPFAM" id="SSF47413">
    <property type="entry name" value="lambda repressor-like DNA-binding domains"/>
    <property type="match status" value="1"/>
</dbReference>
<dbReference type="AlphaFoldDB" id="A0ABD5JLK7"/>
<dbReference type="SMART" id="SM00354">
    <property type="entry name" value="HTH_LACI"/>
    <property type="match status" value="1"/>
</dbReference>
<dbReference type="GO" id="GO:0003677">
    <property type="term" value="F:DNA binding"/>
    <property type="evidence" value="ECO:0007669"/>
    <property type="project" value="UniProtKB-KW"/>
</dbReference>